<dbReference type="OrthoDB" id="10615293at2759"/>
<proteinExistence type="predicted"/>
<evidence type="ECO:0000313" key="2">
    <source>
        <dbReference type="Proteomes" id="UP001055439"/>
    </source>
</evidence>
<sequence>MPFKSLAYSDEMRRLSYCISFTVNSHARVISSGRRRTHCARSCQNYPRESWCPLCAAPASRWASGSYCKRAAQASFDPAHSPLVLFEDGTYDLLLFFYEKAFELTTFYFMAYAGFSGQSTYDD</sequence>
<evidence type="ECO:0000313" key="1">
    <source>
        <dbReference type="EMBL" id="URD89215.1"/>
    </source>
</evidence>
<dbReference type="AlphaFoldDB" id="A0A9E7F3K9"/>
<protein>
    <submittedName>
        <fullName evidence="1">Uncharacterized protein</fullName>
    </submittedName>
</protein>
<reference evidence="1" key="1">
    <citation type="submission" date="2022-05" db="EMBL/GenBank/DDBJ databases">
        <title>The Musa troglodytarum L. genome provides insights into the mechanism of non-climacteric behaviour and enrichment of carotenoids.</title>
        <authorList>
            <person name="Wang J."/>
        </authorList>
    </citation>
    <scope>NUCLEOTIDE SEQUENCE</scope>
    <source>
        <tissue evidence="1">Leaf</tissue>
    </source>
</reference>
<accession>A0A9E7F3K9</accession>
<name>A0A9E7F3K9_9LILI</name>
<keyword evidence="2" id="KW-1185">Reference proteome</keyword>
<organism evidence="1 2">
    <name type="scientific">Musa troglodytarum</name>
    <name type="common">fe'i banana</name>
    <dbReference type="NCBI Taxonomy" id="320322"/>
    <lineage>
        <taxon>Eukaryota</taxon>
        <taxon>Viridiplantae</taxon>
        <taxon>Streptophyta</taxon>
        <taxon>Embryophyta</taxon>
        <taxon>Tracheophyta</taxon>
        <taxon>Spermatophyta</taxon>
        <taxon>Magnoliopsida</taxon>
        <taxon>Liliopsida</taxon>
        <taxon>Zingiberales</taxon>
        <taxon>Musaceae</taxon>
        <taxon>Musa</taxon>
    </lineage>
</organism>
<dbReference type="Proteomes" id="UP001055439">
    <property type="component" value="Chromosome 2"/>
</dbReference>
<gene>
    <name evidence="1" type="ORF">MUK42_28636</name>
</gene>
<dbReference type="EMBL" id="CP097504">
    <property type="protein sequence ID" value="URD89215.1"/>
    <property type="molecule type" value="Genomic_DNA"/>
</dbReference>